<dbReference type="InterPro" id="IPR001194">
    <property type="entry name" value="cDENN_dom"/>
</dbReference>
<feature type="domain" description="UDENN" evidence="1">
    <location>
        <begin position="40"/>
        <end position="480"/>
    </location>
</feature>
<dbReference type="PANTHER" id="PTHR15288:SF0">
    <property type="entry name" value="UDENN DOMAIN-CONTAINING PROTEIN"/>
    <property type="match status" value="1"/>
</dbReference>
<dbReference type="EMBL" id="JAPFFF010000014">
    <property type="protein sequence ID" value="KAK8870646.1"/>
    <property type="molecule type" value="Genomic_DNA"/>
</dbReference>
<proteinExistence type="predicted"/>
<comment type="caution">
    <text evidence="2">The sequence shown here is derived from an EMBL/GenBank/DDBJ whole genome shotgun (WGS) entry which is preliminary data.</text>
</comment>
<name>A0ABR2IYG4_9EUKA</name>
<dbReference type="Gene3D" id="3.40.50.11500">
    <property type="match status" value="1"/>
</dbReference>
<keyword evidence="3" id="KW-1185">Reference proteome</keyword>
<evidence type="ECO:0000313" key="3">
    <source>
        <dbReference type="Proteomes" id="UP001470230"/>
    </source>
</evidence>
<dbReference type="PROSITE" id="PS50211">
    <property type="entry name" value="DENN"/>
    <property type="match status" value="1"/>
</dbReference>
<reference evidence="2 3" key="1">
    <citation type="submission" date="2024-04" db="EMBL/GenBank/DDBJ databases">
        <title>Tritrichomonas musculus Genome.</title>
        <authorList>
            <person name="Alves-Ferreira E."/>
            <person name="Grigg M."/>
            <person name="Lorenzi H."/>
            <person name="Galac M."/>
        </authorList>
    </citation>
    <scope>NUCLEOTIDE SEQUENCE [LARGE SCALE GENOMIC DNA]</scope>
    <source>
        <strain evidence="2 3">EAF2021</strain>
    </source>
</reference>
<dbReference type="InterPro" id="IPR043153">
    <property type="entry name" value="DENN_C"/>
</dbReference>
<dbReference type="InterPro" id="IPR051942">
    <property type="entry name" value="DENN_domain_containing_2"/>
</dbReference>
<protein>
    <recommendedName>
        <fullName evidence="1">UDENN domain-containing protein</fullName>
    </recommendedName>
</protein>
<dbReference type="Pfam" id="PF02141">
    <property type="entry name" value="DENN"/>
    <property type="match status" value="1"/>
</dbReference>
<gene>
    <name evidence="2" type="ORF">M9Y10_008533</name>
</gene>
<accession>A0ABR2IYG4</accession>
<evidence type="ECO:0000313" key="2">
    <source>
        <dbReference type="EMBL" id="KAK8870646.1"/>
    </source>
</evidence>
<sequence length="503" mass="58907">MKKQVKKPISLIDCLAKFTAEDGRQWSEWEPSNPLFEKFFILGPKSFDANDEEISVLYECPEKCASDLSVQQFLFIEDVKLPDISFPSNFQKEGYFCTVNTIYDKAIFFKNDTGTPIYIYCLRFIASPFTRPSQLTNDNVFIELENYRNSEKIPQKLFALCIESSHPFYKLYFMILKRILQFEAKSRISAQNLYTGYDSFNDIQHDMLWPNSSYIVRESFLQQLQTMLLPCYNEQLIIYSNGVQDITFRMPPIEDVSFSIALWSYKPLLKWIKLEDFLNLVSAILLEQSIVIIGSKQEDIIKAAAFLPQLISPFLWVFPFISILPSNLLEMLNSPMSSIIGMLCSLKNYIPSDFIIIDLDDHKITFPNAIPKLPYHKELKTELNKNSYLFKRKKDSLSKKSTLELLNILKKFIQEKISNPVIKSILTNLASDENEGSMFVSQLYFKFFKEKYHPFIQKLIHTQLFNAFKEQNCRNKTRLNQSQDFADLSYNQWYQKFCPQEPE</sequence>
<evidence type="ECO:0000259" key="1">
    <source>
        <dbReference type="PROSITE" id="PS50211"/>
    </source>
</evidence>
<dbReference type="Proteomes" id="UP001470230">
    <property type="component" value="Unassembled WGS sequence"/>
</dbReference>
<dbReference type="InterPro" id="IPR037516">
    <property type="entry name" value="Tripartite_DENN"/>
</dbReference>
<dbReference type="SMART" id="SM00799">
    <property type="entry name" value="DENN"/>
    <property type="match status" value="1"/>
</dbReference>
<dbReference type="PANTHER" id="PTHR15288">
    <property type="entry name" value="DENN DOMAIN-CONTAINING PROTEIN 2"/>
    <property type="match status" value="1"/>
</dbReference>
<organism evidence="2 3">
    <name type="scientific">Tritrichomonas musculus</name>
    <dbReference type="NCBI Taxonomy" id="1915356"/>
    <lineage>
        <taxon>Eukaryota</taxon>
        <taxon>Metamonada</taxon>
        <taxon>Parabasalia</taxon>
        <taxon>Tritrichomonadida</taxon>
        <taxon>Tritrichomonadidae</taxon>
        <taxon>Tritrichomonas</taxon>
    </lineage>
</organism>